<name>A0A2S9PYA7_9ACTN</name>
<comment type="caution">
    <text evidence="2">The sequence shown here is derived from an EMBL/GenBank/DDBJ whole genome shotgun (WGS) entry which is preliminary data.</text>
</comment>
<dbReference type="EMBL" id="PVLV01000121">
    <property type="protein sequence ID" value="PRH79400.1"/>
    <property type="molecule type" value="Genomic_DNA"/>
</dbReference>
<accession>A0A2S9PYA7</accession>
<dbReference type="Proteomes" id="UP000239322">
    <property type="component" value="Unassembled WGS sequence"/>
</dbReference>
<organism evidence="2 3">
    <name type="scientific">Streptomyces solincola</name>
    <dbReference type="NCBI Taxonomy" id="2100817"/>
    <lineage>
        <taxon>Bacteria</taxon>
        <taxon>Bacillati</taxon>
        <taxon>Actinomycetota</taxon>
        <taxon>Actinomycetes</taxon>
        <taxon>Kitasatosporales</taxon>
        <taxon>Streptomycetaceae</taxon>
        <taxon>Streptomyces</taxon>
    </lineage>
</organism>
<protein>
    <submittedName>
        <fullName evidence="2">Uncharacterized protein</fullName>
    </submittedName>
</protein>
<reference evidence="2 3" key="1">
    <citation type="submission" date="2018-03" db="EMBL/GenBank/DDBJ databases">
        <title>Novel Streptomyces sp. from soil.</title>
        <authorList>
            <person name="Tan G.Y.A."/>
            <person name="Lee Z.Y."/>
        </authorList>
    </citation>
    <scope>NUCLEOTIDE SEQUENCE [LARGE SCALE GENOMIC DNA]</scope>
    <source>
        <strain evidence="2 3">ST5x</strain>
    </source>
</reference>
<keyword evidence="3" id="KW-1185">Reference proteome</keyword>
<feature type="region of interest" description="Disordered" evidence="1">
    <location>
        <begin position="54"/>
        <end position="86"/>
    </location>
</feature>
<feature type="compositionally biased region" description="Basic and acidic residues" evidence="1">
    <location>
        <begin position="74"/>
        <end position="86"/>
    </location>
</feature>
<evidence type="ECO:0000313" key="2">
    <source>
        <dbReference type="EMBL" id="PRH79400.1"/>
    </source>
</evidence>
<evidence type="ECO:0000313" key="3">
    <source>
        <dbReference type="Proteomes" id="UP000239322"/>
    </source>
</evidence>
<dbReference type="AlphaFoldDB" id="A0A2S9PYA7"/>
<gene>
    <name evidence="2" type="ORF">C6N75_09970</name>
</gene>
<dbReference type="RefSeq" id="WP_105868516.1">
    <property type="nucleotide sequence ID" value="NZ_PVLV01000121.1"/>
</dbReference>
<sequence length="86" mass="9557">MSEGKIYIARETFAIGARRMIQKGTTVREGHELLKTHGGLFDVLKIDYEYEAPKQEVPAPRPEPARKTAAPKPVAKDTPKALPSKE</sequence>
<evidence type="ECO:0000256" key="1">
    <source>
        <dbReference type="SAM" id="MobiDB-lite"/>
    </source>
</evidence>
<proteinExistence type="predicted"/>